<evidence type="ECO:0000313" key="3">
    <source>
        <dbReference type="Proteomes" id="UP000474175"/>
    </source>
</evidence>
<dbReference type="PROSITE" id="PS51257">
    <property type="entry name" value="PROKAR_LIPOPROTEIN"/>
    <property type="match status" value="1"/>
</dbReference>
<dbReference type="Pfam" id="PF12771">
    <property type="entry name" value="SusD-like_2"/>
    <property type="match status" value="1"/>
</dbReference>
<evidence type="ECO:0000256" key="1">
    <source>
        <dbReference type="SAM" id="SignalP"/>
    </source>
</evidence>
<comment type="caution">
    <text evidence="2">The sequence shown here is derived from an EMBL/GenBank/DDBJ whole genome shotgun (WGS) entry which is preliminary data.</text>
</comment>
<dbReference type="InterPro" id="IPR011990">
    <property type="entry name" value="TPR-like_helical_dom_sf"/>
</dbReference>
<organism evidence="2 3">
    <name type="scientific">Spirosoma terrae</name>
    <dbReference type="NCBI Taxonomy" id="1968276"/>
    <lineage>
        <taxon>Bacteria</taxon>
        <taxon>Pseudomonadati</taxon>
        <taxon>Bacteroidota</taxon>
        <taxon>Cytophagia</taxon>
        <taxon>Cytophagales</taxon>
        <taxon>Cytophagaceae</taxon>
        <taxon>Spirosoma</taxon>
    </lineage>
</organism>
<reference evidence="2 3" key="1">
    <citation type="submission" date="2020-02" db="EMBL/GenBank/DDBJ databases">
        <title>Draft genome sequence of two Spirosoma agri KCTC 52727 and Spirosoma terrae KCTC 52035.</title>
        <authorList>
            <person name="Rojas J."/>
            <person name="Ambika Manirajan B."/>
            <person name="Suarez C."/>
            <person name="Ratering S."/>
            <person name="Schnell S."/>
        </authorList>
    </citation>
    <scope>NUCLEOTIDE SEQUENCE [LARGE SCALE GENOMIC DNA]</scope>
    <source>
        <strain evidence="2 3">KCTC 52035</strain>
    </source>
</reference>
<dbReference type="Gene3D" id="1.25.40.390">
    <property type="match status" value="2"/>
</dbReference>
<keyword evidence="1" id="KW-0732">Signal</keyword>
<dbReference type="AlphaFoldDB" id="A0A6L9LEX4"/>
<dbReference type="InterPro" id="IPR041662">
    <property type="entry name" value="SusD-like_2"/>
</dbReference>
<keyword evidence="2" id="KW-0449">Lipoprotein</keyword>
<dbReference type="Proteomes" id="UP000474175">
    <property type="component" value="Unassembled WGS sequence"/>
</dbReference>
<dbReference type="Pfam" id="PF12741">
    <property type="entry name" value="SusD-like"/>
    <property type="match status" value="1"/>
</dbReference>
<dbReference type="InterPro" id="IPR024302">
    <property type="entry name" value="SusD-like"/>
</dbReference>
<dbReference type="RefSeq" id="WP_163952831.1">
    <property type="nucleotide sequence ID" value="NZ_JAAFZH010000011.1"/>
</dbReference>
<feature type="chain" id="PRO_5026715816" evidence="1">
    <location>
        <begin position="20"/>
        <end position="548"/>
    </location>
</feature>
<feature type="signal peptide" evidence="1">
    <location>
        <begin position="1"/>
        <end position="19"/>
    </location>
</feature>
<proteinExistence type="predicted"/>
<keyword evidence="3" id="KW-1185">Reference proteome</keyword>
<sequence>MIKKLSTLVLMLCVVVVSSCKLDLLDNPNAVTANNTDINYLLNSVELGYKDHFNQMSDPGMRLTRMLNQGAAIYDNAVSPGNFDGAWNTAYAGLMTDVKTLIPLAESGELFVHAGIARTLRASALLNLVDAFGDVPYTQAIDPANFNPGTDTGESIYTVALAELDKAIANFGATSKAGATGDLIYNGNTDNWIRAANSLKLKAYLNRRLVDKAGSTSAINALIAGGKLVSAATQNFTFKFGSNLTNPDTRHPRYAGQYSPTGGGDYQSNSYMGTLYSSKGFPDPRIRFYFYRQTVRNPTDVNVLRCITVAKPAHYTDADVFCLPTSIGYWGRDHLSNEGIPPDGLLRTAWGVYPAGGLYDNDAGVPVSLGAGAGGVGIHPIMMRSFVDFMLAESALTLGTTGTAKDLLKSAIEKSMADVRAQALGTIESAKISTFEASKNYVWADEVAKYVTKVLADYDAATSDDARLNIIAKEYWLALYGNGIESYNLYRRTGKPSNQQPALDANPGNFPRTYYYPATYITRNSKAKQKSNLTTPVFWDNNPAGLLK</sequence>
<evidence type="ECO:0000313" key="2">
    <source>
        <dbReference type="EMBL" id="NDU97413.1"/>
    </source>
</evidence>
<gene>
    <name evidence="2" type="ORF">GK108_21195</name>
</gene>
<dbReference type="EMBL" id="JAAFZH010000011">
    <property type="protein sequence ID" value="NDU97413.1"/>
    <property type="molecule type" value="Genomic_DNA"/>
</dbReference>
<protein>
    <submittedName>
        <fullName evidence="2">SusD/RagB family nutrient-binding outer membrane lipoprotein</fullName>
    </submittedName>
</protein>
<name>A0A6L9LEX4_9BACT</name>
<accession>A0A6L9LEX4</accession>
<dbReference type="SUPFAM" id="SSF48452">
    <property type="entry name" value="TPR-like"/>
    <property type="match status" value="1"/>
</dbReference>